<evidence type="ECO:0000256" key="1">
    <source>
        <dbReference type="ARBA" id="ARBA00022692"/>
    </source>
</evidence>
<feature type="transmembrane region" description="Helical" evidence="4">
    <location>
        <begin position="142"/>
        <end position="165"/>
    </location>
</feature>
<name>F9Y9N1_KETVW</name>
<dbReference type="SUPFAM" id="SSF103473">
    <property type="entry name" value="MFS general substrate transporter"/>
    <property type="match status" value="1"/>
</dbReference>
<feature type="transmembrane region" description="Helical" evidence="4">
    <location>
        <begin position="89"/>
        <end position="122"/>
    </location>
</feature>
<feature type="transmembrane region" description="Helical" evidence="4">
    <location>
        <begin position="20"/>
        <end position="46"/>
    </location>
</feature>
<dbReference type="eggNOG" id="COG2271">
    <property type="taxonomic scope" value="Bacteria"/>
</dbReference>
<dbReference type="AlphaFoldDB" id="F9Y9N1"/>
<dbReference type="PANTHER" id="PTHR23527">
    <property type="entry name" value="BLL3282 PROTEIN"/>
    <property type="match status" value="1"/>
</dbReference>
<dbReference type="Gene3D" id="1.20.1250.20">
    <property type="entry name" value="MFS general substrate transporter like domains"/>
    <property type="match status" value="2"/>
</dbReference>
<feature type="transmembrane region" description="Helical" evidence="4">
    <location>
        <begin position="171"/>
        <end position="192"/>
    </location>
</feature>
<evidence type="ECO:0000256" key="3">
    <source>
        <dbReference type="ARBA" id="ARBA00023136"/>
    </source>
</evidence>
<accession>F9Y9N1</accession>
<dbReference type="HOGENOM" id="CLU_001265_58_2_5"/>
<evidence type="ECO:0000256" key="2">
    <source>
        <dbReference type="ARBA" id="ARBA00022989"/>
    </source>
</evidence>
<sequence length="410" mass="42794">MTDDPAGQPPRAPAENPILVVGLTTAIQAMTSYGLLSLPVASVFYAADFGLPAWIVGVQISGIYCVALFSSLIASNMVRRLGGGRTSQIALLAMALGVACIASGLGALLLPGLVLMGLSYGLPNPAASHLLRRFTPPARRNLLFSIKQAGVPIGGAMGGIVTAWIAHHVNWQAALCLPALLSLTLGVVLQLVHKGWDDDRQRDQRVLQAPLRDLIRVFGFPRFKAIFASGMLLAAAQLCVSTFIVLLLVVDLQIDPITAGAGLSLLQIAGILGRISTGALADFFRSGLRVLIWLALALAATTLVLVLTPAPSALLLTALLIVIGLLSSGWSGVLIAEADRCAPPAYASAATAALMCGTFFGVMISTTAFAGIVQLFGTYRTPFAMIAMGCIVAAGLLRIAYRADINDKEV</sequence>
<dbReference type="PROSITE" id="PS50850">
    <property type="entry name" value="MFS"/>
    <property type="match status" value="1"/>
</dbReference>
<evidence type="ECO:0000256" key="4">
    <source>
        <dbReference type="SAM" id="Phobius"/>
    </source>
</evidence>
<dbReference type="EMBL" id="CP002018">
    <property type="protein sequence ID" value="AEM41369.1"/>
    <property type="molecule type" value="Genomic_DNA"/>
</dbReference>
<feature type="transmembrane region" description="Helical" evidence="4">
    <location>
        <begin position="53"/>
        <end position="77"/>
    </location>
</feature>
<evidence type="ECO:0000313" key="7">
    <source>
        <dbReference type="Proteomes" id="UP000000692"/>
    </source>
</evidence>
<keyword evidence="7" id="KW-1185">Reference proteome</keyword>
<proteinExistence type="predicted"/>
<gene>
    <name evidence="6" type="ordered locus">KVU_1530</name>
</gene>
<dbReference type="InterPro" id="IPR036259">
    <property type="entry name" value="MFS_trans_sf"/>
</dbReference>
<feature type="transmembrane region" description="Helical" evidence="4">
    <location>
        <begin position="382"/>
        <end position="401"/>
    </location>
</feature>
<dbReference type="InterPro" id="IPR020846">
    <property type="entry name" value="MFS_dom"/>
</dbReference>
<dbReference type="KEGG" id="kvl:KVU_1530"/>
<dbReference type="GO" id="GO:0022857">
    <property type="term" value="F:transmembrane transporter activity"/>
    <property type="evidence" value="ECO:0007669"/>
    <property type="project" value="InterPro"/>
</dbReference>
<dbReference type="InterPro" id="IPR011701">
    <property type="entry name" value="MFS"/>
</dbReference>
<dbReference type="InterPro" id="IPR052952">
    <property type="entry name" value="MFS-Transporter"/>
</dbReference>
<organism evidence="6 7">
    <name type="scientific">Ketogulonicigenium vulgare (strain WSH-001)</name>
    <dbReference type="NCBI Taxonomy" id="759362"/>
    <lineage>
        <taxon>Bacteria</taxon>
        <taxon>Pseudomonadati</taxon>
        <taxon>Pseudomonadota</taxon>
        <taxon>Alphaproteobacteria</taxon>
        <taxon>Rhodobacterales</taxon>
        <taxon>Roseobacteraceae</taxon>
        <taxon>Ketogulonicigenium</taxon>
    </lineage>
</organism>
<evidence type="ECO:0000313" key="6">
    <source>
        <dbReference type="EMBL" id="AEM41369.1"/>
    </source>
</evidence>
<feature type="domain" description="Major facilitator superfamily (MFS) profile" evidence="5">
    <location>
        <begin position="18"/>
        <end position="405"/>
    </location>
</feature>
<feature type="transmembrane region" description="Helical" evidence="4">
    <location>
        <begin position="256"/>
        <end position="275"/>
    </location>
</feature>
<dbReference type="Pfam" id="PF07690">
    <property type="entry name" value="MFS_1"/>
    <property type="match status" value="1"/>
</dbReference>
<reference evidence="6 7" key="1">
    <citation type="journal article" date="2011" name="J. Bacteriol.">
        <title>Complete genome sequence of the industrial strain Ketogulonicigenium vulgare WSH-001.</title>
        <authorList>
            <person name="Liu L."/>
            <person name="Li Y."/>
            <person name="Zhang J."/>
            <person name="Zhou Z."/>
            <person name="Liu J."/>
            <person name="Li X."/>
            <person name="Zhou J."/>
            <person name="Du G."/>
            <person name="Wang L."/>
            <person name="Chen J."/>
        </authorList>
    </citation>
    <scope>NUCLEOTIDE SEQUENCE [LARGE SCALE GENOMIC DNA]</scope>
    <source>
        <strain evidence="6 7">WSH-001</strain>
    </source>
</reference>
<dbReference type="RefSeq" id="WP_013382995.1">
    <property type="nucleotide sequence ID" value="NC_017384.1"/>
</dbReference>
<evidence type="ECO:0000259" key="5">
    <source>
        <dbReference type="PROSITE" id="PS50850"/>
    </source>
</evidence>
<feature type="transmembrane region" description="Helical" evidence="4">
    <location>
        <begin position="313"/>
        <end position="336"/>
    </location>
</feature>
<dbReference type="OrthoDB" id="7488909at2"/>
<keyword evidence="3 4" id="KW-0472">Membrane</keyword>
<feature type="transmembrane region" description="Helical" evidence="4">
    <location>
        <begin position="225"/>
        <end position="250"/>
    </location>
</feature>
<keyword evidence="1 4" id="KW-0812">Transmembrane</keyword>
<dbReference type="PANTHER" id="PTHR23527:SF1">
    <property type="entry name" value="BLL3282 PROTEIN"/>
    <property type="match status" value="1"/>
</dbReference>
<dbReference type="Proteomes" id="UP000000692">
    <property type="component" value="Chromosome"/>
</dbReference>
<feature type="transmembrane region" description="Helical" evidence="4">
    <location>
        <begin position="287"/>
        <end position="307"/>
    </location>
</feature>
<feature type="transmembrane region" description="Helical" evidence="4">
    <location>
        <begin position="348"/>
        <end position="376"/>
    </location>
</feature>
<keyword evidence="2 4" id="KW-1133">Transmembrane helix</keyword>
<protein>
    <submittedName>
        <fullName evidence="6">Major facilitator family transporter</fullName>
    </submittedName>
</protein>